<dbReference type="NCBIfam" id="TIGR00095">
    <property type="entry name" value="16S rRNA (guanine(966)-N(2))-methyltransferase RsmD"/>
    <property type="match status" value="1"/>
</dbReference>
<reference evidence="3 4" key="1">
    <citation type="submission" date="2018-09" db="EMBL/GenBank/DDBJ databases">
        <authorList>
            <consortium name="Pathogen Informatics"/>
        </authorList>
    </citation>
    <scope>NUCLEOTIDE SEQUENCE [LARGE SCALE GENOMIC DNA]</scope>
    <source>
        <strain evidence="3 4">OH-22767</strain>
    </source>
</reference>
<dbReference type="GO" id="GO:0052913">
    <property type="term" value="F:16S rRNA (guanine(966)-N(2))-methyltransferase activity"/>
    <property type="evidence" value="ECO:0007669"/>
    <property type="project" value="UniProtKB-EC"/>
</dbReference>
<keyword evidence="1 3" id="KW-0489">Methyltransferase</keyword>
<sequence>MRIIAGEHRGRRFMAPKKLETRPTTDFAKEGLFNVLSHRFYFQDLNVLDLFAGIGSISLEFISRGTREVTSVDHNSTCTKFIAETAHSLEIENIHIIKSDVYKFLETNLAQRHFNLIFADPPFSMEDEDYQNLIELIFDNQWIDEKGVFILEHSKKRTFEAHPKFQEEKKYSNIKFSFFK</sequence>
<dbReference type="PIRSF" id="PIRSF004553">
    <property type="entry name" value="CHP00095"/>
    <property type="match status" value="1"/>
</dbReference>
<evidence type="ECO:0000256" key="1">
    <source>
        <dbReference type="ARBA" id="ARBA00022603"/>
    </source>
</evidence>
<accession>A0A383TV49</accession>
<dbReference type="PROSITE" id="PS00092">
    <property type="entry name" value="N6_MTASE"/>
    <property type="match status" value="1"/>
</dbReference>
<dbReference type="PANTHER" id="PTHR43542:SF1">
    <property type="entry name" value="METHYLTRANSFERASE"/>
    <property type="match status" value="1"/>
</dbReference>
<evidence type="ECO:0000256" key="2">
    <source>
        <dbReference type="ARBA" id="ARBA00022679"/>
    </source>
</evidence>
<dbReference type="Gene3D" id="3.40.50.150">
    <property type="entry name" value="Vaccinia Virus protein VP39"/>
    <property type="match status" value="1"/>
</dbReference>
<proteinExistence type="predicted"/>
<keyword evidence="4" id="KW-1185">Reference proteome</keyword>
<gene>
    <name evidence="3" type="primary">rsmD</name>
    <name evidence="3" type="ORF">SAMEA104719789_00534</name>
</gene>
<dbReference type="InterPro" id="IPR002052">
    <property type="entry name" value="DNA_methylase_N6_adenine_CS"/>
</dbReference>
<dbReference type="PANTHER" id="PTHR43542">
    <property type="entry name" value="METHYLTRANSFERASE"/>
    <property type="match status" value="1"/>
</dbReference>
<dbReference type="InterPro" id="IPR004398">
    <property type="entry name" value="RNA_MeTrfase_RsmD"/>
</dbReference>
<dbReference type="GO" id="GO:0003676">
    <property type="term" value="F:nucleic acid binding"/>
    <property type="evidence" value="ECO:0007669"/>
    <property type="project" value="InterPro"/>
</dbReference>
<dbReference type="Pfam" id="PF03602">
    <property type="entry name" value="Cons_hypoth95"/>
    <property type="match status" value="1"/>
</dbReference>
<dbReference type="Proteomes" id="UP000262142">
    <property type="component" value="Unassembled WGS sequence"/>
</dbReference>
<keyword evidence="2 3" id="KW-0808">Transferase</keyword>
<evidence type="ECO:0000313" key="3">
    <source>
        <dbReference type="EMBL" id="SZD71435.1"/>
    </source>
</evidence>
<evidence type="ECO:0000313" key="4">
    <source>
        <dbReference type="Proteomes" id="UP000262142"/>
    </source>
</evidence>
<protein>
    <submittedName>
        <fullName evidence="3">Ribosomal RNA small subunit methyltransferase D</fullName>
        <ecNumber evidence="3">2.1.1.171</ecNumber>
    </submittedName>
</protein>
<dbReference type="RefSeq" id="WP_119058996.1">
    <property type="nucleotide sequence ID" value="NZ_UNSC01000001.1"/>
</dbReference>
<dbReference type="EMBL" id="UNSC01000001">
    <property type="protein sequence ID" value="SZD71435.1"/>
    <property type="molecule type" value="Genomic_DNA"/>
</dbReference>
<dbReference type="InterPro" id="IPR029063">
    <property type="entry name" value="SAM-dependent_MTases_sf"/>
</dbReference>
<name>A0A383TV49_9FLAO</name>
<dbReference type="OrthoDB" id="9803017at2"/>
<dbReference type="EC" id="2.1.1.171" evidence="3"/>
<dbReference type="SUPFAM" id="SSF53335">
    <property type="entry name" value="S-adenosyl-L-methionine-dependent methyltransferases"/>
    <property type="match status" value="1"/>
</dbReference>
<dbReference type="CDD" id="cd02440">
    <property type="entry name" value="AdoMet_MTases"/>
    <property type="match status" value="1"/>
</dbReference>
<dbReference type="AlphaFoldDB" id="A0A383TV49"/>
<organism evidence="3 4">
    <name type="scientific">Candidatus Ornithobacterium hominis</name>
    <dbReference type="NCBI Taxonomy" id="2497989"/>
    <lineage>
        <taxon>Bacteria</taxon>
        <taxon>Pseudomonadati</taxon>
        <taxon>Bacteroidota</taxon>
        <taxon>Flavobacteriia</taxon>
        <taxon>Flavobacteriales</taxon>
        <taxon>Weeksellaceae</taxon>
        <taxon>Ornithobacterium</taxon>
    </lineage>
</organism>